<keyword evidence="1" id="KW-0732">Signal</keyword>
<dbReference type="PANTHER" id="PTHR30289:SF1">
    <property type="entry name" value="PEBP (PHOSPHATIDYLETHANOLAMINE-BINDING PROTEIN) FAMILY PROTEIN"/>
    <property type="match status" value="1"/>
</dbReference>
<dbReference type="InterPro" id="IPR036610">
    <property type="entry name" value="PEBP-like_sf"/>
</dbReference>
<proteinExistence type="predicted"/>
<keyword evidence="3" id="KW-1185">Reference proteome</keyword>
<dbReference type="Gene3D" id="3.90.280.10">
    <property type="entry name" value="PEBP-like"/>
    <property type="match status" value="1"/>
</dbReference>
<accession>A0A4R1NI46</accession>
<dbReference type="EMBL" id="SJOI01000001">
    <property type="protein sequence ID" value="TCL06747.1"/>
    <property type="molecule type" value="Genomic_DNA"/>
</dbReference>
<evidence type="ECO:0000313" key="2">
    <source>
        <dbReference type="EMBL" id="TCL06747.1"/>
    </source>
</evidence>
<dbReference type="CDD" id="cd00865">
    <property type="entry name" value="PEBP_bact_arch"/>
    <property type="match status" value="1"/>
</dbReference>
<reference evidence="2 3" key="1">
    <citation type="submission" date="2019-02" db="EMBL/GenBank/DDBJ databases">
        <title>Investigation of anaerobic lignin degradation for improved lignocellulosic biofuels.</title>
        <authorList>
            <person name="Deangelis K."/>
        </authorList>
    </citation>
    <scope>NUCLEOTIDE SEQUENCE [LARGE SCALE GENOMIC DNA]</scope>
    <source>
        <strain evidence="2 3">159R</strain>
    </source>
</reference>
<dbReference type="InterPro" id="IPR005247">
    <property type="entry name" value="YbhB_YbcL/LppC-like"/>
</dbReference>
<evidence type="ECO:0000256" key="1">
    <source>
        <dbReference type="SAM" id="SignalP"/>
    </source>
</evidence>
<dbReference type="AlphaFoldDB" id="A0A4R1NI46"/>
<dbReference type="Pfam" id="PF01161">
    <property type="entry name" value="PBP"/>
    <property type="match status" value="1"/>
</dbReference>
<protein>
    <submittedName>
        <fullName evidence="2">PBP family phospholipid-binding protein</fullName>
    </submittedName>
</protein>
<feature type="chain" id="PRO_5020564120" evidence="1">
    <location>
        <begin position="27"/>
        <end position="183"/>
    </location>
</feature>
<dbReference type="Proteomes" id="UP000294555">
    <property type="component" value="Unassembled WGS sequence"/>
</dbReference>
<dbReference type="OrthoDB" id="9797506at2"/>
<gene>
    <name evidence="2" type="ORF">EZJ58_5037</name>
</gene>
<feature type="signal peptide" evidence="1">
    <location>
        <begin position="1"/>
        <end position="26"/>
    </location>
</feature>
<dbReference type="PANTHER" id="PTHR30289">
    <property type="entry name" value="UNCHARACTERIZED PROTEIN YBCL-RELATED"/>
    <property type="match status" value="1"/>
</dbReference>
<evidence type="ECO:0000313" key="3">
    <source>
        <dbReference type="Proteomes" id="UP000294555"/>
    </source>
</evidence>
<dbReference type="InterPro" id="IPR008914">
    <property type="entry name" value="PEBP"/>
</dbReference>
<sequence length="183" mass="19919">MRHFKFIKSQGWAFFLFLFSTSATYAAEFTLTSTDVHDNENIQSKFLANDFGCTGGNIRPTLSWNNVPAGTKSFAVTLYDQDAHTGSGFWHWVVADIPAKTTDLKGNTLPGGAITKANDTGKKSYLGPCPPVGEVHTYTYTLYALDTAKLEAPGDSTAPLTGYFINKHATAKAAINLRVSRTQ</sequence>
<dbReference type="NCBIfam" id="TIGR00481">
    <property type="entry name" value="YbhB/YbcL family Raf kinase inhibitor-like protein"/>
    <property type="match status" value="1"/>
</dbReference>
<comment type="caution">
    <text evidence="2">The sequence shown here is derived from an EMBL/GenBank/DDBJ whole genome shotgun (WGS) entry which is preliminary data.</text>
</comment>
<name>A0A4R1NI46_9GAMM</name>
<dbReference type="SUPFAM" id="SSF49777">
    <property type="entry name" value="PEBP-like"/>
    <property type="match status" value="1"/>
</dbReference>
<organism evidence="2 3">
    <name type="scientific">Sodalis ligni</name>
    <dbReference type="NCBI Taxonomy" id="2697027"/>
    <lineage>
        <taxon>Bacteria</taxon>
        <taxon>Pseudomonadati</taxon>
        <taxon>Pseudomonadota</taxon>
        <taxon>Gammaproteobacteria</taxon>
        <taxon>Enterobacterales</taxon>
        <taxon>Bruguierivoracaceae</taxon>
        <taxon>Sodalis</taxon>
    </lineage>
</organism>